<evidence type="ECO:0000313" key="1">
    <source>
        <dbReference type="EMBL" id="CAI8966294.1"/>
    </source>
</evidence>
<dbReference type="EMBL" id="OX458333">
    <property type="protein sequence ID" value="CAI8966294.1"/>
    <property type="molecule type" value="Genomic_DNA"/>
</dbReference>
<protein>
    <submittedName>
        <fullName evidence="1">Uncharacterized protein</fullName>
    </submittedName>
</protein>
<accession>A0ABM9I8Y8</accession>
<evidence type="ECO:0000313" key="2">
    <source>
        <dbReference type="Proteomes" id="UP001162030"/>
    </source>
</evidence>
<sequence>MNTCESAVDYWGSADRHYDTACGLHHTGIETIARLENADGVVETLRHFLDRMRSRTRLVLIEIVAASDRPNLTGQLSALLKQISFP</sequence>
<organism evidence="1 2">
    <name type="scientific">Methylocaldum szegediense</name>
    <dbReference type="NCBI Taxonomy" id="73780"/>
    <lineage>
        <taxon>Bacteria</taxon>
        <taxon>Pseudomonadati</taxon>
        <taxon>Pseudomonadota</taxon>
        <taxon>Gammaproteobacteria</taxon>
        <taxon>Methylococcales</taxon>
        <taxon>Methylococcaceae</taxon>
        <taxon>Methylocaldum</taxon>
    </lineage>
</organism>
<gene>
    <name evidence="1" type="ORF">MSZNOR_4774</name>
</gene>
<proteinExistence type="predicted"/>
<name>A0ABM9I8Y8_9GAMM</name>
<reference evidence="1 2" key="1">
    <citation type="submission" date="2023-03" db="EMBL/GenBank/DDBJ databases">
        <authorList>
            <person name="Pearce D."/>
        </authorList>
    </citation>
    <scope>NUCLEOTIDE SEQUENCE [LARGE SCALE GENOMIC DNA]</scope>
    <source>
        <strain evidence="1">Msz</strain>
    </source>
</reference>
<keyword evidence="2" id="KW-1185">Reference proteome</keyword>
<dbReference type="Proteomes" id="UP001162030">
    <property type="component" value="Chromosome"/>
</dbReference>